<keyword evidence="9" id="KW-1185">Reference proteome</keyword>
<evidence type="ECO:0000256" key="3">
    <source>
        <dbReference type="ARBA" id="ARBA00022737"/>
    </source>
</evidence>
<dbReference type="STRING" id="188477.A0A433SW18"/>
<gene>
    <name evidence="8" type="ORF">EGW08_018752</name>
</gene>
<comment type="caution">
    <text evidence="6">Lacks conserved residue(s) required for the propagation of feature annotation.</text>
</comment>
<dbReference type="SMART" id="SM00179">
    <property type="entry name" value="EGF_CA"/>
    <property type="match status" value="4"/>
</dbReference>
<dbReference type="InterPro" id="IPR000742">
    <property type="entry name" value="EGF"/>
</dbReference>
<feature type="domain" description="EGF-like" evidence="7">
    <location>
        <begin position="21"/>
        <end position="60"/>
    </location>
</feature>
<feature type="disulfide bond" evidence="6">
    <location>
        <begin position="50"/>
        <end position="59"/>
    </location>
</feature>
<dbReference type="EMBL" id="RQTK01000930">
    <property type="protein sequence ID" value="RUS73492.1"/>
    <property type="molecule type" value="Genomic_DNA"/>
</dbReference>
<feature type="domain" description="EGF-like" evidence="7">
    <location>
        <begin position="1"/>
        <end position="19"/>
    </location>
</feature>
<evidence type="ECO:0000256" key="1">
    <source>
        <dbReference type="ARBA" id="ARBA00022536"/>
    </source>
</evidence>
<evidence type="ECO:0000259" key="7">
    <source>
        <dbReference type="PROSITE" id="PS50026"/>
    </source>
</evidence>
<keyword evidence="2" id="KW-0732">Signal</keyword>
<dbReference type="InterPro" id="IPR013032">
    <property type="entry name" value="EGF-like_CS"/>
</dbReference>
<evidence type="ECO:0000256" key="6">
    <source>
        <dbReference type="PROSITE-ProRule" id="PRU00076"/>
    </source>
</evidence>
<feature type="disulfide bond" evidence="6">
    <location>
        <begin position="193"/>
        <end position="202"/>
    </location>
</feature>
<name>A0A433SW18_ELYCH</name>
<dbReference type="InterPro" id="IPR049883">
    <property type="entry name" value="NOTCH1_EGF-like"/>
</dbReference>
<sequence length="210" mass="22281">KVHAFQCACPSGFEGSSCEINIDDCALAGPNACESYERCLDGVNNFTCACPIGYGGDRCSVEINECDANPCKNGANCTDGPGNYTCTCHLTVIDITSLIGPKGKFYSGYGGQNCDEDINECEVYTDPPICQSNGLCVNHDGGFQCFCPSSVGGSSFSFGALCESSIEYCDRREHQCRNGATCLNTLVGSECKCAPGYKGELCQIDIDECL</sequence>
<feature type="domain" description="EGF-like" evidence="7">
    <location>
        <begin position="165"/>
        <end position="203"/>
    </location>
</feature>
<dbReference type="SUPFAM" id="SSF57196">
    <property type="entry name" value="EGF/Laminin"/>
    <property type="match status" value="1"/>
</dbReference>
<keyword evidence="1 6" id="KW-0245">EGF-like domain</keyword>
<evidence type="ECO:0000256" key="4">
    <source>
        <dbReference type="ARBA" id="ARBA00023157"/>
    </source>
</evidence>
<feature type="domain" description="EGF-like" evidence="7">
    <location>
        <begin position="117"/>
        <end position="157"/>
    </location>
</feature>
<dbReference type="GO" id="GO:0005509">
    <property type="term" value="F:calcium ion binding"/>
    <property type="evidence" value="ECO:0007669"/>
    <property type="project" value="InterPro"/>
</dbReference>
<accession>A0A433SW18</accession>
<dbReference type="PANTHER" id="PTHR12916">
    <property type="entry name" value="CYTOCHROME C OXIDASE POLYPEPTIDE VIC-2"/>
    <property type="match status" value="1"/>
</dbReference>
<dbReference type="Pfam" id="PF00008">
    <property type="entry name" value="EGF"/>
    <property type="match status" value="2"/>
</dbReference>
<dbReference type="Pfam" id="PF12661">
    <property type="entry name" value="hEGF"/>
    <property type="match status" value="1"/>
</dbReference>
<dbReference type="PROSITE" id="PS50026">
    <property type="entry name" value="EGF_3"/>
    <property type="match status" value="5"/>
</dbReference>
<dbReference type="InterPro" id="IPR018097">
    <property type="entry name" value="EGF_Ca-bd_CS"/>
</dbReference>
<dbReference type="PROSITE" id="PS01186">
    <property type="entry name" value="EGF_2"/>
    <property type="match status" value="3"/>
</dbReference>
<keyword evidence="3" id="KW-0677">Repeat</keyword>
<feature type="domain" description="EGF-like" evidence="7">
    <location>
        <begin position="62"/>
        <end position="98"/>
    </location>
</feature>
<evidence type="ECO:0000313" key="8">
    <source>
        <dbReference type="EMBL" id="RUS73492.1"/>
    </source>
</evidence>
<dbReference type="PANTHER" id="PTHR12916:SF4">
    <property type="entry name" value="UNINFLATABLE, ISOFORM C"/>
    <property type="match status" value="1"/>
</dbReference>
<proteinExistence type="predicted"/>
<dbReference type="PROSITE" id="PS01187">
    <property type="entry name" value="EGF_CA"/>
    <property type="match status" value="1"/>
</dbReference>
<dbReference type="OrthoDB" id="5953235at2759"/>
<reference evidence="8 9" key="1">
    <citation type="submission" date="2019-01" db="EMBL/GenBank/DDBJ databases">
        <title>A draft genome assembly of the solar-powered sea slug Elysia chlorotica.</title>
        <authorList>
            <person name="Cai H."/>
            <person name="Li Q."/>
            <person name="Fang X."/>
            <person name="Li J."/>
            <person name="Curtis N.E."/>
            <person name="Altenburger A."/>
            <person name="Shibata T."/>
            <person name="Feng M."/>
            <person name="Maeda T."/>
            <person name="Schwartz J.A."/>
            <person name="Shigenobu S."/>
            <person name="Lundholm N."/>
            <person name="Nishiyama T."/>
            <person name="Yang H."/>
            <person name="Hasebe M."/>
            <person name="Li S."/>
            <person name="Pierce S.K."/>
            <person name="Wang J."/>
        </authorList>
    </citation>
    <scope>NUCLEOTIDE SEQUENCE [LARGE SCALE GENOMIC DNA]</scope>
    <source>
        <strain evidence="8">EC2010</strain>
        <tissue evidence="8">Whole organism of an adult</tissue>
    </source>
</reference>
<evidence type="ECO:0000313" key="9">
    <source>
        <dbReference type="Proteomes" id="UP000271974"/>
    </source>
</evidence>
<comment type="caution">
    <text evidence="8">The sequence shown here is derived from an EMBL/GenBank/DDBJ whole genome shotgun (WGS) entry which is preliminary data.</text>
</comment>
<dbReference type="CDD" id="cd00054">
    <property type="entry name" value="EGF_CA"/>
    <property type="match status" value="3"/>
</dbReference>
<dbReference type="PROSITE" id="PS00022">
    <property type="entry name" value="EGF_1"/>
    <property type="match status" value="3"/>
</dbReference>
<dbReference type="AlphaFoldDB" id="A0A433SW18"/>
<evidence type="ECO:0000256" key="2">
    <source>
        <dbReference type="ARBA" id="ARBA00022729"/>
    </source>
</evidence>
<organism evidence="8 9">
    <name type="scientific">Elysia chlorotica</name>
    <name type="common">Eastern emerald elysia</name>
    <name type="synonym">Sea slug</name>
    <dbReference type="NCBI Taxonomy" id="188477"/>
    <lineage>
        <taxon>Eukaryota</taxon>
        <taxon>Metazoa</taxon>
        <taxon>Spiralia</taxon>
        <taxon>Lophotrochozoa</taxon>
        <taxon>Mollusca</taxon>
        <taxon>Gastropoda</taxon>
        <taxon>Heterobranchia</taxon>
        <taxon>Euthyneura</taxon>
        <taxon>Panpulmonata</taxon>
        <taxon>Sacoglossa</taxon>
        <taxon>Placobranchoidea</taxon>
        <taxon>Plakobranchidae</taxon>
        <taxon>Elysia</taxon>
    </lineage>
</organism>
<dbReference type="InterPro" id="IPR000152">
    <property type="entry name" value="EGF-type_Asp/Asn_hydroxyl_site"/>
</dbReference>
<keyword evidence="5" id="KW-0325">Glycoprotein</keyword>
<dbReference type="InterPro" id="IPR001881">
    <property type="entry name" value="EGF-like_Ca-bd_dom"/>
</dbReference>
<dbReference type="PROSITE" id="PS00010">
    <property type="entry name" value="ASX_HYDROXYL"/>
    <property type="match status" value="3"/>
</dbReference>
<feature type="non-terminal residue" evidence="8">
    <location>
        <position position="210"/>
    </location>
</feature>
<dbReference type="Pfam" id="PF07645">
    <property type="entry name" value="EGF_CA"/>
    <property type="match status" value="1"/>
</dbReference>
<feature type="non-terminal residue" evidence="8">
    <location>
        <position position="1"/>
    </location>
</feature>
<dbReference type="SMART" id="SM00181">
    <property type="entry name" value="EGF"/>
    <property type="match status" value="4"/>
</dbReference>
<keyword evidence="4 6" id="KW-1015">Disulfide bond</keyword>
<feature type="disulfide bond" evidence="6">
    <location>
        <begin position="9"/>
        <end position="18"/>
    </location>
</feature>
<dbReference type="SUPFAM" id="SSF57184">
    <property type="entry name" value="Growth factor receptor domain"/>
    <property type="match status" value="1"/>
</dbReference>
<protein>
    <recommendedName>
        <fullName evidence="7">EGF-like domain-containing protein</fullName>
    </recommendedName>
</protein>
<dbReference type="Gene3D" id="2.10.25.10">
    <property type="entry name" value="Laminin"/>
    <property type="match status" value="5"/>
</dbReference>
<evidence type="ECO:0000256" key="5">
    <source>
        <dbReference type="ARBA" id="ARBA00023180"/>
    </source>
</evidence>
<dbReference type="Proteomes" id="UP000271974">
    <property type="component" value="Unassembled WGS sequence"/>
</dbReference>
<dbReference type="InterPro" id="IPR009030">
    <property type="entry name" value="Growth_fac_rcpt_cys_sf"/>
</dbReference>